<dbReference type="Gene3D" id="3.40.1260.10">
    <property type="entry name" value="DsrEFH-like"/>
    <property type="match status" value="1"/>
</dbReference>
<sequence>MKKFVTAGIAALLALGGIAGAAQAAESAQHKAVYHLNSDDAKHHKAFLNNVQNHINAVGKDKLDLRVVMHGPGITLMQNAKSDEDVRSKIDNLKLQGVSFNVCANTLKGKKVNYKTDMHDVSEKDIVPSGVAEIAILQSKGYAYVKP</sequence>
<name>A0A1B4V664_9GAMM</name>
<organism evidence="2 3">
    <name type="scientific">Sulfurifustis variabilis</name>
    <dbReference type="NCBI Taxonomy" id="1675686"/>
    <lineage>
        <taxon>Bacteria</taxon>
        <taxon>Pseudomonadati</taxon>
        <taxon>Pseudomonadota</taxon>
        <taxon>Gammaproteobacteria</taxon>
        <taxon>Acidiferrobacterales</taxon>
        <taxon>Acidiferrobacteraceae</taxon>
        <taxon>Sulfurifustis</taxon>
    </lineage>
</organism>
<dbReference type="InterPro" id="IPR003787">
    <property type="entry name" value="Sulphur_relay_DsrE/F-like"/>
</dbReference>
<gene>
    <name evidence="2" type="ORF">SVA_2505</name>
</gene>
<dbReference type="Pfam" id="PF02635">
    <property type="entry name" value="DsrE"/>
    <property type="match status" value="1"/>
</dbReference>
<dbReference type="Proteomes" id="UP000218899">
    <property type="component" value="Chromosome"/>
</dbReference>
<dbReference type="RefSeq" id="WP_096461508.1">
    <property type="nucleotide sequence ID" value="NZ_AP014936.1"/>
</dbReference>
<accession>A0A1B4V664</accession>
<dbReference type="InterPro" id="IPR027396">
    <property type="entry name" value="DsrEFH-like"/>
</dbReference>
<evidence type="ECO:0000313" key="2">
    <source>
        <dbReference type="EMBL" id="BAU49053.1"/>
    </source>
</evidence>
<dbReference type="KEGG" id="sva:SVA_2505"/>
<protein>
    <submittedName>
        <fullName evidence="2">Uncharacterized protein</fullName>
    </submittedName>
</protein>
<dbReference type="PANTHER" id="PTHR37691:SF1">
    <property type="entry name" value="BLR3518 PROTEIN"/>
    <property type="match status" value="1"/>
</dbReference>
<feature type="chain" id="PRO_5008571228" evidence="1">
    <location>
        <begin position="25"/>
        <end position="147"/>
    </location>
</feature>
<keyword evidence="1" id="KW-0732">Signal</keyword>
<dbReference type="EMBL" id="AP014936">
    <property type="protein sequence ID" value="BAU49053.1"/>
    <property type="molecule type" value="Genomic_DNA"/>
</dbReference>
<evidence type="ECO:0000256" key="1">
    <source>
        <dbReference type="SAM" id="SignalP"/>
    </source>
</evidence>
<feature type="signal peptide" evidence="1">
    <location>
        <begin position="1"/>
        <end position="24"/>
    </location>
</feature>
<keyword evidence="3" id="KW-1185">Reference proteome</keyword>
<dbReference type="SUPFAM" id="SSF75169">
    <property type="entry name" value="DsrEFH-like"/>
    <property type="match status" value="1"/>
</dbReference>
<reference evidence="2 3" key="1">
    <citation type="submission" date="2015-08" db="EMBL/GenBank/DDBJ databases">
        <title>Complete genome sequence of Sulfurifustis variabilis.</title>
        <authorList>
            <person name="Miura A."/>
            <person name="Kojima H."/>
            <person name="Fukui M."/>
        </authorList>
    </citation>
    <scope>NUCLEOTIDE SEQUENCE [LARGE SCALE GENOMIC DNA]</scope>
    <source>
        <strain evidence="3">skN76</strain>
    </source>
</reference>
<dbReference type="OrthoDB" id="14053at2"/>
<dbReference type="PANTHER" id="PTHR37691">
    <property type="entry name" value="BLR3518 PROTEIN"/>
    <property type="match status" value="1"/>
</dbReference>
<proteinExistence type="predicted"/>
<dbReference type="AlphaFoldDB" id="A0A1B4V664"/>
<evidence type="ECO:0000313" key="3">
    <source>
        <dbReference type="Proteomes" id="UP000218899"/>
    </source>
</evidence>